<feature type="compositionally biased region" description="Polar residues" evidence="1">
    <location>
        <begin position="367"/>
        <end position="376"/>
    </location>
</feature>
<dbReference type="Proteomes" id="UP000472372">
    <property type="component" value="Chromosome 4"/>
</dbReference>
<proteinExistence type="predicted"/>
<organism evidence="2 3">
    <name type="scientific">Pyrenophora teres f. teres</name>
    <dbReference type="NCBI Taxonomy" id="97479"/>
    <lineage>
        <taxon>Eukaryota</taxon>
        <taxon>Fungi</taxon>
        <taxon>Dikarya</taxon>
        <taxon>Ascomycota</taxon>
        <taxon>Pezizomycotina</taxon>
        <taxon>Dothideomycetes</taxon>
        <taxon>Pleosporomycetidae</taxon>
        <taxon>Pleosporales</taxon>
        <taxon>Pleosporineae</taxon>
        <taxon>Pleosporaceae</taxon>
        <taxon>Pyrenophora</taxon>
    </lineage>
</organism>
<evidence type="ECO:0000313" key="3">
    <source>
        <dbReference type="Proteomes" id="UP000472372"/>
    </source>
</evidence>
<dbReference type="AlphaFoldDB" id="A0A6S6W162"/>
<feature type="compositionally biased region" description="Pro residues" evidence="1">
    <location>
        <begin position="380"/>
        <end position="392"/>
    </location>
</feature>
<reference evidence="2" key="1">
    <citation type="submission" date="2021-02" db="EMBL/GenBank/DDBJ databases">
        <authorList>
            <person name="Syme A R."/>
            <person name="Syme A R."/>
            <person name="Moolhuijzen P."/>
        </authorList>
    </citation>
    <scope>NUCLEOTIDE SEQUENCE</scope>
    <source>
        <strain evidence="2">W1-1</strain>
    </source>
</reference>
<feature type="region of interest" description="Disordered" evidence="1">
    <location>
        <begin position="348"/>
        <end position="421"/>
    </location>
</feature>
<protein>
    <submittedName>
        <fullName evidence="2">Amelogenin domain containing protein</fullName>
    </submittedName>
</protein>
<accession>A0A6S6W162</accession>
<evidence type="ECO:0000256" key="1">
    <source>
        <dbReference type="SAM" id="MobiDB-lite"/>
    </source>
</evidence>
<sequence length="421" mass="45990">MTATCGDNDSDDVNPALHHDRLLDHDNGLAGCAPSWLSFSALFGKEVHHTLDIFPSASKAFGRTAGMASIVSSCALRLLPRLYAWYLHHDGFADFARSWSSFSALFGKAVHQKLNISPAASNAFGYAAGVASIVSSSILRLLLGQDARPLHHDDLTDFAYSWLLFFALLGKVVRRTLNILPGALNAHECAYDMASIASFCVYQMLPCLDIWYLCHEGFTGLADNARSSSSCFTLLGKLFHHTLIFFFETLNMHELAKGIASVISSCGFQLASFVFHRRTLTVHLVIRCYILYLSFSVFSSTKPQASSFACSARLSPIRFLGYACTSANSKTGVAIVYTSSILSTNDQSINKVTTNNPPPHPAPKPYSTGSHQSNIKKPNDPPPRPQPKPYPTGPHQCSTKKPNNPPQRPAPKPYPTGPHQT</sequence>
<feature type="compositionally biased region" description="Pro residues" evidence="1">
    <location>
        <begin position="403"/>
        <end position="421"/>
    </location>
</feature>
<dbReference type="EMBL" id="HG992980">
    <property type="protein sequence ID" value="CAE7033520.1"/>
    <property type="molecule type" value="Genomic_DNA"/>
</dbReference>
<evidence type="ECO:0000313" key="2">
    <source>
        <dbReference type="EMBL" id="CAE7033520.1"/>
    </source>
</evidence>
<gene>
    <name evidence="2" type="ORF">PTTW11_05223</name>
</gene>
<name>A0A6S6W162_9PLEO</name>